<evidence type="ECO:0000313" key="14">
    <source>
        <dbReference type="Proteomes" id="UP001152747"/>
    </source>
</evidence>
<feature type="compositionally biased region" description="Basic residues" evidence="10">
    <location>
        <begin position="446"/>
        <end position="458"/>
    </location>
</feature>
<dbReference type="Pfam" id="PF07714">
    <property type="entry name" value="PK_Tyr_Ser-Thr"/>
    <property type="match status" value="1"/>
</dbReference>
<evidence type="ECO:0000256" key="8">
    <source>
        <dbReference type="PROSITE-ProRule" id="PRU10141"/>
    </source>
</evidence>
<dbReference type="CDD" id="cd00192">
    <property type="entry name" value="PTKc"/>
    <property type="match status" value="1"/>
</dbReference>
<evidence type="ECO:0000313" key="13">
    <source>
        <dbReference type="EMBL" id="CAI5438776.1"/>
    </source>
</evidence>
<sequence>MNERKSSEDLKKIITDGDSSDGTHRLDRIDLEVDGSPDEIVEVSLKDIIEGKDEKIKEKNKTDFNLQYIRSILIHFPWYHGLIQSIHVKDILKWESSFVVRRSGEDDGNDFFCLSVRLNNTIWNYAFQYEKGFWTCSKLPIPDADKNTKFPHIHSVIDYWSLKHSGCIPVPRKFVILHEDVKFVKKLGEGAFGEVWKGTISINNSIKQCAIKKIKGQIKREQISAFFHESMILTLFDHECVVKFYGHCTLISPLMAIMELASGGTVRSYLRGNRNAQIDDMISFVNDIARGMEHLISKRVIHRDLAARNCLIGENMIVKISDFGLSIRCEEIKVKTLKQAPMRWLSPETLKQGLFNEKTDVWSFGVVIWEIFTYCSNQPLYPKNVKDACIEIKNVDKPHKFDPTKKLPPKEIVKIMENCTRQKPNNRPKFRFLAQDLAKIMENHKKMKRATSKRRGSIKKGSERGIFGSNRMRKKSSDPISDPTASKSKSNERDSKSSEIPKHPGIDGQRADTPVVRSSRKHGIKKC</sequence>
<comment type="similarity">
    <text evidence="9">Belongs to the protein kinase superfamily. Tyr protein kinase family.</text>
</comment>
<evidence type="ECO:0000256" key="2">
    <source>
        <dbReference type="ARBA" id="ARBA00022741"/>
    </source>
</evidence>
<gene>
    <name evidence="13" type="ORF">CAMP_LOCUS1413</name>
</gene>
<dbReference type="PROSITE" id="PS50001">
    <property type="entry name" value="SH2"/>
    <property type="match status" value="1"/>
</dbReference>
<dbReference type="EMBL" id="CANHGI010000001">
    <property type="protein sequence ID" value="CAI5438776.1"/>
    <property type="molecule type" value="Genomic_DNA"/>
</dbReference>
<dbReference type="InterPro" id="IPR017441">
    <property type="entry name" value="Protein_kinase_ATP_BS"/>
</dbReference>
<comment type="caution">
    <text evidence="13">The sequence shown here is derived from an EMBL/GenBank/DDBJ whole genome shotgun (WGS) entry which is preliminary data.</text>
</comment>
<dbReference type="PROSITE" id="PS00107">
    <property type="entry name" value="PROTEIN_KINASE_ATP"/>
    <property type="match status" value="1"/>
</dbReference>
<evidence type="ECO:0000259" key="11">
    <source>
        <dbReference type="PROSITE" id="PS50001"/>
    </source>
</evidence>
<dbReference type="PANTHER" id="PTHR24418">
    <property type="entry name" value="TYROSINE-PROTEIN KINASE"/>
    <property type="match status" value="1"/>
</dbReference>
<feature type="domain" description="Protein kinase" evidence="12">
    <location>
        <begin position="181"/>
        <end position="447"/>
    </location>
</feature>
<dbReference type="GO" id="GO:0004715">
    <property type="term" value="F:non-membrane spanning protein tyrosine kinase activity"/>
    <property type="evidence" value="ECO:0007669"/>
    <property type="project" value="UniProtKB-EC"/>
</dbReference>
<dbReference type="InterPro" id="IPR000719">
    <property type="entry name" value="Prot_kinase_dom"/>
</dbReference>
<dbReference type="InterPro" id="IPR001245">
    <property type="entry name" value="Ser-Thr/Tyr_kinase_cat_dom"/>
</dbReference>
<accession>A0A9P1I649</accession>
<feature type="compositionally biased region" description="Basic and acidic residues" evidence="10">
    <location>
        <begin position="489"/>
        <end position="505"/>
    </location>
</feature>
<dbReference type="EC" id="2.7.10.2" evidence="9"/>
<dbReference type="AlphaFoldDB" id="A0A9P1I649"/>
<dbReference type="SMART" id="SM00219">
    <property type="entry name" value="TyrKc"/>
    <property type="match status" value="1"/>
</dbReference>
<dbReference type="InterPro" id="IPR050198">
    <property type="entry name" value="Non-receptor_tyrosine_kinases"/>
</dbReference>
<dbReference type="Gene3D" id="3.30.505.10">
    <property type="entry name" value="SH2 domain"/>
    <property type="match status" value="1"/>
</dbReference>
<dbReference type="GO" id="GO:0005524">
    <property type="term" value="F:ATP binding"/>
    <property type="evidence" value="ECO:0007669"/>
    <property type="project" value="UniProtKB-UniRule"/>
</dbReference>
<keyword evidence="14" id="KW-1185">Reference proteome</keyword>
<dbReference type="Proteomes" id="UP001152747">
    <property type="component" value="Unassembled WGS sequence"/>
</dbReference>
<dbReference type="SUPFAM" id="SSF56112">
    <property type="entry name" value="Protein kinase-like (PK-like)"/>
    <property type="match status" value="1"/>
</dbReference>
<evidence type="ECO:0000256" key="4">
    <source>
        <dbReference type="ARBA" id="ARBA00022840"/>
    </source>
</evidence>
<dbReference type="InterPro" id="IPR008266">
    <property type="entry name" value="Tyr_kinase_AS"/>
</dbReference>
<evidence type="ECO:0000256" key="7">
    <source>
        <dbReference type="PROSITE-ProRule" id="PRU00191"/>
    </source>
</evidence>
<dbReference type="SUPFAM" id="SSF55550">
    <property type="entry name" value="SH2 domain"/>
    <property type="match status" value="1"/>
</dbReference>
<keyword evidence="4 8" id="KW-0067">ATP-binding</keyword>
<dbReference type="InterPro" id="IPR020635">
    <property type="entry name" value="Tyr_kinase_cat_dom"/>
</dbReference>
<proteinExistence type="inferred from homology"/>
<dbReference type="OrthoDB" id="4062651at2759"/>
<feature type="binding site" evidence="8">
    <location>
        <position position="213"/>
    </location>
    <ligand>
        <name>ATP</name>
        <dbReference type="ChEBI" id="CHEBI:30616"/>
    </ligand>
</feature>
<dbReference type="SMART" id="SM00252">
    <property type="entry name" value="SH2"/>
    <property type="match status" value="1"/>
</dbReference>
<keyword evidence="5 9" id="KW-0829">Tyrosine-protein kinase</keyword>
<name>A0A9P1I649_9PELO</name>
<dbReference type="PROSITE" id="PS50011">
    <property type="entry name" value="PROTEIN_KINASE_DOM"/>
    <property type="match status" value="1"/>
</dbReference>
<evidence type="ECO:0000256" key="1">
    <source>
        <dbReference type="ARBA" id="ARBA00022679"/>
    </source>
</evidence>
<feature type="region of interest" description="Disordered" evidence="10">
    <location>
        <begin position="446"/>
        <end position="527"/>
    </location>
</feature>
<keyword evidence="7" id="KW-0727">SH2 domain</keyword>
<dbReference type="PRINTS" id="PR00109">
    <property type="entry name" value="TYRKINASE"/>
</dbReference>
<feature type="compositionally biased region" description="Basic residues" evidence="10">
    <location>
        <begin position="518"/>
        <end position="527"/>
    </location>
</feature>
<dbReference type="InterPro" id="IPR036860">
    <property type="entry name" value="SH2_dom_sf"/>
</dbReference>
<dbReference type="Gene3D" id="1.10.510.10">
    <property type="entry name" value="Transferase(Phosphotransferase) domain 1"/>
    <property type="match status" value="1"/>
</dbReference>
<feature type="domain" description="SH2" evidence="11">
    <location>
        <begin position="78"/>
        <end position="161"/>
    </location>
</feature>
<keyword evidence="3 9" id="KW-0418">Kinase</keyword>
<feature type="region of interest" description="Disordered" evidence="10">
    <location>
        <begin position="1"/>
        <end position="22"/>
    </location>
</feature>
<evidence type="ECO:0000256" key="5">
    <source>
        <dbReference type="ARBA" id="ARBA00023137"/>
    </source>
</evidence>
<evidence type="ECO:0000256" key="6">
    <source>
        <dbReference type="ARBA" id="ARBA00051245"/>
    </source>
</evidence>
<dbReference type="InterPro" id="IPR011009">
    <property type="entry name" value="Kinase-like_dom_sf"/>
</dbReference>
<evidence type="ECO:0000259" key="12">
    <source>
        <dbReference type="PROSITE" id="PS50011"/>
    </source>
</evidence>
<organism evidence="13 14">
    <name type="scientific">Caenorhabditis angaria</name>
    <dbReference type="NCBI Taxonomy" id="860376"/>
    <lineage>
        <taxon>Eukaryota</taxon>
        <taxon>Metazoa</taxon>
        <taxon>Ecdysozoa</taxon>
        <taxon>Nematoda</taxon>
        <taxon>Chromadorea</taxon>
        <taxon>Rhabditida</taxon>
        <taxon>Rhabditina</taxon>
        <taxon>Rhabditomorpha</taxon>
        <taxon>Rhabditoidea</taxon>
        <taxon>Rhabditidae</taxon>
        <taxon>Peloderinae</taxon>
        <taxon>Caenorhabditis</taxon>
    </lineage>
</organism>
<keyword evidence="1 9" id="KW-0808">Transferase</keyword>
<dbReference type="PROSITE" id="PS00109">
    <property type="entry name" value="PROTEIN_KINASE_TYR"/>
    <property type="match status" value="1"/>
</dbReference>
<reference evidence="13" key="1">
    <citation type="submission" date="2022-11" db="EMBL/GenBank/DDBJ databases">
        <authorList>
            <person name="Kikuchi T."/>
        </authorList>
    </citation>
    <scope>NUCLEOTIDE SEQUENCE</scope>
    <source>
        <strain evidence="13">PS1010</strain>
    </source>
</reference>
<dbReference type="InterPro" id="IPR000980">
    <property type="entry name" value="SH2"/>
</dbReference>
<evidence type="ECO:0000256" key="3">
    <source>
        <dbReference type="ARBA" id="ARBA00022777"/>
    </source>
</evidence>
<protein>
    <recommendedName>
        <fullName evidence="9">Tyrosine-protein kinase</fullName>
        <ecNumber evidence="9">2.7.10.2</ecNumber>
    </recommendedName>
</protein>
<evidence type="ECO:0000256" key="9">
    <source>
        <dbReference type="RuleBase" id="RU362096"/>
    </source>
</evidence>
<keyword evidence="2 8" id="KW-0547">Nucleotide-binding</keyword>
<evidence type="ECO:0000256" key="10">
    <source>
        <dbReference type="SAM" id="MobiDB-lite"/>
    </source>
</evidence>
<comment type="catalytic activity">
    <reaction evidence="6 9">
        <text>L-tyrosyl-[protein] + ATP = O-phospho-L-tyrosyl-[protein] + ADP + H(+)</text>
        <dbReference type="Rhea" id="RHEA:10596"/>
        <dbReference type="Rhea" id="RHEA-COMP:10136"/>
        <dbReference type="Rhea" id="RHEA-COMP:20101"/>
        <dbReference type="ChEBI" id="CHEBI:15378"/>
        <dbReference type="ChEBI" id="CHEBI:30616"/>
        <dbReference type="ChEBI" id="CHEBI:46858"/>
        <dbReference type="ChEBI" id="CHEBI:61978"/>
        <dbReference type="ChEBI" id="CHEBI:456216"/>
        <dbReference type="EC" id="2.7.10.2"/>
    </reaction>
</comment>